<proteinExistence type="predicted"/>
<dbReference type="PANTHER" id="PTHR45614">
    <property type="entry name" value="MYB PROTEIN-RELATED"/>
    <property type="match status" value="1"/>
</dbReference>
<feature type="domain" description="HTH myb-type" evidence="3">
    <location>
        <begin position="186"/>
        <end position="234"/>
    </location>
</feature>
<dbReference type="PROSITE" id="PS50090">
    <property type="entry name" value="MYB_LIKE"/>
    <property type="match status" value="2"/>
</dbReference>
<comment type="caution">
    <text evidence="4">The sequence shown here is derived from an EMBL/GenBank/DDBJ whole genome shotgun (WGS) entry which is preliminary data.</text>
</comment>
<dbReference type="PROSITE" id="PS51294">
    <property type="entry name" value="HTH_MYB"/>
    <property type="match status" value="2"/>
</dbReference>
<dbReference type="SMART" id="SM00717">
    <property type="entry name" value="SANT"/>
    <property type="match status" value="2"/>
</dbReference>
<feature type="domain" description="Myb-like" evidence="2">
    <location>
        <begin position="128"/>
        <end position="179"/>
    </location>
</feature>
<keyword evidence="5" id="KW-1185">Reference proteome</keyword>
<dbReference type="InterPro" id="IPR009057">
    <property type="entry name" value="Homeodomain-like_sf"/>
</dbReference>
<dbReference type="InterPro" id="IPR050560">
    <property type="entry name" value="MYB_TF"/>
</dbReference>
<accession>A0ABR2IQH4</accession>
<evidence type="ECO:0000313" key="4">
    <source>
        <dbReference type="EMBL" id="KAK8867193.1"/>
    </source>
</evidence>
<feature type="domain" description="HTH myb-type" evidence="3">
    <location>
        <begin position="128"/>
        <end position="183"/>
    </location>
</feature>
<organism evidence="4 5">
    <name type="scientific">Tritrichomonas musculus</name>
    <dbReference type="NCBI Taxonomy" id="1915356"/>
    <lineage>
        <taxon>Eukaryota</taxon>
        <taxon>Metamonada</taxon>
        <taxon>Parabasalia</taxon>
        <taxon>Tritrichomonadida</taxon>
        <taxon>Tritrichomonadidae</taxon>
        <taxon>Tritrichomonas</taxon>
    </lineage>
</organism>
<dbReference type="PANTHER" id="PTHR45614:SF253">
    <property type="entry name" value="CHROMOSOME UNDETERMINED SCAFFOLD_38, WHOLE GENOME SHOTGUN SEQUENCE"/>
    <property type="match status" value="1"/>
</dbReference>
<dbReference type="CDD" id="cd00167">
    <property type="entry name" value="SANT"/>
    <property type="match status" value="1"/>
</dbReference>
<evidence type="ECO:0000256" key="1">
    <source>
        <dbReference type="SAM" id="MobiDB-lite"/>
    </source>
</evidence>
<dbReference type="Gene3D" id="1.10.10.60">
    <property type="entry name" value="Homeodomain-like"/>
    <property type="match status" value="2"/>
</dbReference>
<dbReference type="InterPro" id="IPR017930">
    <property type="entry name" value="Myb_dom"/>
</dbReference>
<dbReference type="Pfam" id="PF00249">
    <property type="entry name" value="Myb_DNA-binding"/>
    <property type="match status" value="2"/>
</dbReference>
<feature type="compositionally biased region" description="Low complexity" evidence="1">
    <location>
        <begin position="117"/>
        <end position="126"/>
    </location>
</feature>
<sequence>MFPFGTYSTEIIQFTKNTNQFVSIPVAVAIPTFNVPITNYNIPCPLFTNANNINLMIPPQSFCNDLQNKFDQIQQMNDNLIQKTMKTNYKSQIKKFNDEMLDLIIDDFYKNKKNNDSDSTISSNSSKNKRNIRSHFTKEEDEKIKELVNTFGTKNWSIIASLLEGRTAKQCRDRYSNYLIPGYFQGEWSNEEDKLLLKLYKKFGSKWSIIQTYFPIRSSNSIKNRWHYFLRKNDKLNLENDDEIDLIDDANDIENTKDDENESRLEIDLGEFELINEEEEPFEHSSSATDQNNNNNEEIRKFSLNLDIELKEKTPNIFDFTNELLDNKGDNGHILLEDEWGFF</sequence>
<feature type="region of interest" description="Disordered" evidence="1">
    <location>
        <begin position="115"/>
        <end position="135"/>
    </location>
</feature>
<evidence type="ECO:0000259" key="3">
    <source>
        <dbReference type="PROSITE" id="PS51294"/>
    </source>
</evidence>
<feature type="domain" description="Myb-like" evidence="2">
    <location>
        <begin position="180"/>
        <end position="230"/>
    </location>
</feature>
<dbReference type="EMBL" id="JAPFFF010000015">
    <property type="protein sequence ID" value="KAK8867193.1"/>
    <property type="molecule type" value="Genomic_DNA"/>
</dbReference>
<dbReference type="SUPFAM" id="SSF46689">
    <property type="entry name" value="Homeodomain-like"/>
    <property type="match status" value="1"/>
</dbReference>
<gene>
    <name evidence="4" type="ORF">M9Y10_010170</name>
</gene>
<dbReference type="Proteomes" id="UP001470230">
    <property type="component" value="Unassembled WGS sequence"/>
</dbReference>
<evidence type="ECO:0000259" key="2">
    <source>
        <dbReference type="PROSITE" id="PS50090"/>
    </source>
</evidence>
<evidence type="ECO:0000313" key="5">
    <source>
        <dbReference type="Proteomes" id="UP001470230"/>
    </source>
</evidence>
<reference evidence="4 5" key="1">
    <citation type="submission" date="2024-04" db="EMBL/GenBank/DDBJ databases">
        <title>Tritrichomonas musculus Genome.</title>
        <authorList>
            <person name="Alves-Ferreira E."/>
            <person name="Grigg M."/>
            <person name="Lorenzi H."/>
            <person name="Galac M."/>
        </authorList>
    </citation>
    <scope>NUCLEOTIDE SEQUENCE [LARGE SCALE GENOMIC DNA]</scope>
    <source>
        <strain evidence="4 5">EAF2021</strain>
    </source>
</reference>
<name>A0ABR2IQH4_9EUKA</name>
<dbReference type="InterPro" id="IPR001005">
    <property type="entry name" value="SANT/Myb"/>
</dbReference>
<protein>
    <submittedName>
        <fullName evidence="4">Myb- protein B</fullName>
    </submittedName>
</protein>